<proteinExistence type="predicted"/>
<dbReference type="Proteomes" id="UP000007431">
    <property type="component" value="Unassembled WGS sequence"/>
</dbReference>
<evidence type="ECO:0000256" key="1">
    <source>
        <dbReference type="SAM" id="MobiDB-lite"/>
    </source>
</evidence>
<evidence type="ECO:0000313" key="3">
    <source>
        <dbReference type="Proteomes" id="UP000007431"/>
    </source>
</evidence>
<dbReference type="EMBL" id="GL377314">
    <property type="protein sequence ID" value="EFI92046.1"/>
    <property type="molecule type" value="Genomic_DNA"/>
</dbReference>
<feature type="region of interest" description="Disordered" evidence="1">
    <location>
        <begin position="311"/>
        <end position="331"/>
    </location>
</feature>
<dbReference type="HOGENOM" id="CLU_062489_0_0_1"/>
<dbReference type="KEGG" id="scm:SCHCO_02672647"/>
<reference evidence="2 3" key="1">
    <citation type="journal article" date="2010" name="Nat. Biotechnol.">
        <title>Genome sequence of the model mushroom Schizophyllum commune.</title>
        <authorList>
            <person name="Ohm R.A."/>
            <person name="de Jong J.F."/>
            <person name="Lugones L.G."/>
            <person name="Aerts A."/>
            <person name="Kothe E."/>
            <person name="Stajich J.E."/>
            <person name="de Vries R.P."/>
            <person name="Record E."/>
            <person name="Levasseur A."/>
            <person name="Baker S.E."/>
            <person name="Bartholomew K.A."/>
            <person name="Coutinho P.M."/>
            <person name="Erdmann S."/>
            <person name="Fowler T.J."/>
            <person name="Gathman A.C."/>
            <person name="Lombard V."/>
            <person name="Henrissat B."/>
            <person name="Knabe N."/>
            <person name="Kuees U."/>
            <person name="Lilly W.W."/>
            <person name="Lindquist E."/>
            <person name="Lucas S."/>
            <person name="Magnuson J.K."/>
            <person name="Piumi F."/>
            <person name="Raudaskoski M."/>
            <person name="Salamov A."/>
            <person name="Schmutz J."/>
            <person name="Schwarze F.W.M.R."/>
            <person name="vanKuyk P.A."/>
            <person name="Horton J.S."/>
            <person name="Grigoriev I.V."/>
            <person name="Woesten H.A.B."/>
        </authorList>
    </citation>
    <scope>NUCLEOTIDE SEQUENCE [LARGE SCALE GENOMIC DNA]</scope>
    <source>
        <strain evidence="3">H4-8 / FGSC 9210</strain>
    </source>
</reference>
<sequence length="384" mass="43696">MPATVTLHARVNCPISGPSEKMSILPLIDENINEADPAEVAFKEWTWGLPRGGLKSYLSSDHNKLFLRRDIARMYAKYEFVLAPTFRTYLDVLSFINRAGIINRDEKDTSPRRPLTGLTSPNGLYRYVFIPFTDAARQLEKEIGLQPQTEDDSNGGINPAYDRPWHPGSDRYRVVECSAHPFSICTWAEQAFDAHNLGNYITAQWAACASFILEQWRWAGVTVPQWFLDAPKQNENDCAVYGSEKSGYTLPPVNSVVHTVPRIEDILRYDHSDYPQPCEKVLDWYPRLKPPFLNPNRAPHIPRRSVRIAKTSNPYARPPPTPRRRRKVSPAARAYQRCAEEEVMPAWIQLNGNFPTELFSSTEWAFFCHGTSLDGKLGKIKTGS</sequence>
<dbReference type="AlphaFoldDB" id="D8QJ90"/>
<dbReference type="OrthoDB" id="2841210at2759"/>
<dbReference type="RefSeq" id="XP_003026949.1">
    <property type="nucleotide sequence ID" value="XM_003026903.1"/>
</dbReference>
<evidence type="ECO:0000313" key="2">
    <source>
        <dbReference type="EMBL" id="EFI92046.1"/>
    </source>
</evidence>
<dbReference type="InParanoid" id="D8QJ90"/>
<name>D8QJ90_SCHCM</name>
<dbReference type="VEuPathDB" id="FungiDB:SCHCODRAFT_02672647"/>
<dbReference type="GeneID" id="9596626"/>
<protein>
    <submittedName>
        <fullName evidence="2">Uncharacterized protein</fullName>
    </submittedName>
</protein>
<gene>
    <name evidence="2" type="ORF">SCHCODRAFT_238228</name>
</gene>
<keyword evidence="3" id="KW-1185">Reference proteome</keyword>
<organism evidence="3">
    <name type="scientific">Schizophyllum commune (strain H4-8 / FGSC 9210)</name>
    <name type="common">Split gill fungus</name>
    <dbReference type="NCBI Taxonomy" id="578458"/>
    <lineage>
        <taxon>Eukaryota</taxon>
        <taxon>Fungi</taxon>
        <taxon>Dikarya</taxon>
        <taxon>Basidiomycota</taxon>
        <taxon>Agaricomycotina</taxon>
        <taxon>Agaricomycetes</taxon>
        <taxon>Agaricomycetidae</taxon>
        <taxon>Agaricales</taxon>
        <taxon>Schizophyllaceae</taxon>
        <taxon>Schizophyllum</taxon>
    </lineage>
</organism>
<accession>D8QJ90</accession>